<organism evidence="14">
    <name type="scientific">Rhacophorus modestus</name>
    <dbReference type="NCBI Taxonomy" id="1969349"/>
    <lineage>
        <taxon>Eukaryota</taxon>
        <taxon>Metazoa</taxon>
        <taxon>Chordata</taxon>
        <taxon>Craniata</taxon>
        <taxon>Vertebrata</taxon>
        <taxon>Euteleostomi</taxon>
        <taxon>Amphibia</taxon>
        <taxon>Batrachia</taxon>
        <taxon>Anura</taxon>
        <taxon>Neobatrachia</taxon>
        <taxon>Ranoidea</taxon>
        <taxon>Rhacophoridae</taxon>
        <taxon>Rhacophorinae</taxon>
        <taxon>Rhacophorus</taxon>
    </lineage>
</organism>
<keyword evidence="3 12" id="KW-0813">Transport</keyword>
<name>A0A343KQM3_9NEOB</name>
<dbReference type="GO" id="GO:0045259">
    <property type="term" value="C:proton-transporting ATP synthase complex"/>
    <property type="evidence" value="ECO:0007669"/>
    <property type="project" value="UniProtKB-KW"/>
</dbReference>
<keyword evidence="10 13" id="KW-0472">Membrane</keyword>
<keyword evidence="9 12" id="KW-0496">Mitochondrion</keyword>
<feature type="transmembrane region" description="Helical" evidence="13">
    <location>
        <begin position="6"/>
        <end position="24"/>
    </location>
</feature>
<comment type="subcellular location">
    <subcellularLocation>
        <location evidence="1 12">Mitochondrion membrane</location>
        <topology evidence="1 12">Single-pass membrane protein</topology>
    </subcellularLocation>
</comment>
<sequence>MPQLIPEPWFLIFFTSWIIFISFAPSKILSHHALSDPNLKTTKTFYNFWTWPWQ</sequence>
<keyword evidence="6 12" id="KW-0375">Hydrogen ion transport</keyword>
<evidence type="ECO:0000256" key="8">
    <source>
        <dbReference type="ARBA" id="ARBA00023065"/>
    </source>
</evidence>
<protein>
    <recommendedName>
        <fullName evidence="12">ATP synthase complex subunit 8</fullName>
    </recommendedName>
</protein>
<evidence type="ECO:0000256" key="6">
    <source>
        <dbReference type="ARBA" id="ARBA00022781"/>
    </source>
</evidence>
<comment type="similarity">
    <text evidence="2 12">Belongs to the ATPase protein 8 family.</text>
</comment>
<accession>A0A343KQM3</accession>
<evidence type="ECO:0000256" key="1">
    <source>
        <dbReference type="ARBA" id="ARBA00004304"/>
    </source>
</evidence>
<dbReference type="Pfam" id="PF00895">
    <property type="entry name" value="ATP-synt_8"/>
    <property type="match status" value="1"/>
</dbReference>
<keyword evidence="7 13" id="KW-1133">Transmembrane helix</keyword>
<evidence type="ECO:0000256" key="3">
    <source>
        <dbReference type="ARBA" id="ARBA00022448"/>
    </source>
</evidence>
<evidence type="ECO:0000313" key="14">
    <source>
        <dbReference type="EMBL" id="ATL15863.1"/>
    </source>
</evidence>
<dbReference type="InterPro" id="IPR001421">
    <property type="entry name" value="ATP8_metazoa"/>
</dbReference>
<evidence type="ECO:0000256" key="5">
    <source>
        <dbReference type="ARBA" id="ARBA00022692"/>
    </source>
</evidence>
<dbReference type="GO" id="GO:0015986">
    <property type="term" value="P:proton motive force-driven ATP synthesis"/>
    <property type="evidence" value="ECO:0007669"/>
    <property type="project" value="InterPro"/>
</dbReference>
<keyword evidence="8 12" id="KW-0406">Ion transport</keyword>
<geneLocation type="mitochondrion" evidence="14"/>
<dbReference type="GO" id="GO:0031966">
    <property type="term" value="C:mitochondrial membrane"/>
    <property type="evidence" value="ECO:0007669"/>
    <property type="project" value="UniProtKB-SubCell"/>
</dbReference>
<evidence type="ECO:0000256" key="10">
    <source>
        <dbReference type="ARBA" id="ARBA00023136"/>
    </source>
</evidence>
<dbReference type="GO" id="GO:0015078">
    <property type="term" value="F:proton transmembrane transporter activity"/>
    <property type="evidence" value="ECO:0007669"/>
    <property type="project" value="InterPro"/>
</dbReference>
<keyword evidence="5 12" id="KW-0812">Transmembrane</keyword>
<keyword evidence="11" id="KW-0066">ATP synthesis</keyword>
<evidence type="ECO:0000256" key="9">
    <source>
        <dbReference type="ARBA" id="ARBA00023128"/>
    </source>
</evidence>
<reference evidence="14" key="1">
    <citation type="submission" date="2017-05" db="EMBL/GenBank/DDBJ databases">
        <title>In situ diversification is a major driver of species diversity in Rhacophorus frogs on the Sunda Shelf.</title>
        <authorList>
            <person name="O'Connell K.A."/>
        </authorList>
    </citation>
    <scope>NUCLEOTIDE SEQUENCE</scope>
</reference>
<proteinExistence type="inferred from homology"/>
<evidence type="ECO:0000256" key="7">
    <source>
        <dbReference type="ARBA" id="ARBA00022989"/>
    </source>
</evidence>
<dbReference type="InterPro" id="IPR050635">
    <property type="entry name" value="ATPase_protein_8"/>
</dbReference>
<evidence type="ECO:0000256" key="13">
    <source>
        <dbReference type="SAM" id="Phobius"/>
    </source>
</evidence>
<dbReference type="EMBL" id="MF066238">
    <property type="protein sequence ID" value="ATL15863.1"/>
    <property type="molecule type" value="Genomic_DNA"/>
</dbReference>
<keyword evidence="4 12" id="KW-0138">CF(0)</keyword>
<dbReference type="AlphaFoldDB" id="A0A343KQM3"/>
<evidence type="ECO:0000256" key="2">
    <source>
        <dbReference type="ARBA" id="ARBA00008892"/>
    </source>
</evidence>
<evidence type="ECO:0000256" key="11">
    <source>
        <dbReference type="ARBA" id="ARBA00023310"/>
    </source>
</evidence>
<gene>
    <name evidence="14" type="primary">ATP8</name>
</gene>
<dbReference type="PANTHER" id="PTHR39937:SF1">
    <property type="entry name" value="ATP SYNTHASE PROTEIN 8"/>
    <property type="match status" value="1"/>
</dbReference>
<evidence type="ECO:0000256" key="12">
    <source>
        <dbReference type="RuleBase" id="RU003661"/>
    </source>
</evidence>
<evidence type="ECO:0000256" key="4">
    <source>
        <dbReference type="ARBA" id="ARBA00022547"/>
    </source>
</evidence>
<dbReference type="PANTHER" id="PTHR39937">
    <property type="entry name" value="ATP SYNTHASE PROTEIN 8"/>
    <property type="match status" value="1"/>
</dbReference>